<dbReference type="Gene3D" id="3.40.50.150">
    <property type="entry name" value="Vaccinia Virus protein VP39"/>
    <property type="match status" value="1"/>
</dbReference>
<feature type="region of interest" description="Disordered" evidence="3">
    <location>
        <begin position="850"/>
        <end position="878"/>
    </location>
</feature>
<keyword evidence="1" id="KW-0489">Methyltransferase</keyword>
<dbReference type="Pfam" id="PF00145">
    <property type="entry name" value="DNA_methylase"/>
    <property type="match status" value="1"/>
</dbReference>
<keyword evidence="5" id="KW-1185">Reference proteome</keyword>
<evidence type="ECO:0000313" key="4">
    <source>
        <dbReference type="EMBL" id="OLQ00787.1"/>
    </source>
</evidence>
<gene>
    <name evidence="4" type="ORF">AK812_SmicGene16518</name>
</gene>
<dbReference type="OrthoDB" id="418321at2759"/>
<evidence type="ECO:0000256" key="3">
    <source>
        <dbReference type="SAM" id="MobiDB-lite"/>
    </source>
</evidence>
<organism evidence="4 5">
    <name type="scientific">Symbiodinium microadriaticum</name>
    <name type="common">Dinoflagellate</name>
    <name type="synonym">Zooxanthella microadriatica</name>
    <dbReference type="NCBI Taxonomy" id="2951"/>
    <lineage>
        <taxon>Eukaryota</taxon>
        <taxon>Sar</taxon>
        <taxon>Alveolata</taxon>
        <taxon>Dinophyceae</taxon>
        <taxon>Suessiales</taxon>
        <taxon>Symbiodiniaceae</taxon>
        <taxon>Symbiodinium</taxon>
    </lineage>
</organism>
<feature type="compositionally biased region" description="Basic residues" evidence="3">
    <location>
        <begin position="868"/>
        <end position="878"/>
    </location>
</feature>
<dbReference type="InterPro" id="IPR029063">
    <property type="entry name" value="SAM-dependent_MTases_sf"/>
</dbReference>
<keyword evidence="2" id="KW-0808">Transferase</keyword>
<dbReference type="GO" id="GO:0032259">
    <property type="term" value="P:methylation"/>
    <property type="evidence" value="ECO:0007669"/>
    <property type="project" value="UniProtKB-KW"/>
</dbReference>
<dbReference type="AlphaFoldDB" id="A0A1Q9E064"/>
<evidence type="ECO:0000313" key="5">
    <source>
        <dbReference type="Proteomes" id="UP000186817"/>
    </source>
</evidence>
<sequence>MHSLEPVVEDDVAMPPSVEPAAVVPGTTSQTAAGAEAPAAMAASATATATPAVVTGKVGGTRKLLKTGAMDIREPSWFVDCSASAQTLMEFAIPQAPDPDANPYQVAAEVTDAKTWTLPQGWEPPSVLEQPVIHDLPGMLAWPNHNIGALQRSVPLPSSVLGFLRHALATREYRTMFSGVDAPGIAAHCIAAELASLLNVDKVQAPIHKSAVEYNPACQAELLQQQTCKPSCLFGDCQSFWIPRVRDTLEKLKKENAPLNRVTMMPLVKSGKACTRRAWCEVHKKHCDIQPARDLWAGFPCVSWSPQGQRERDNGQDFLSFCAFAALTLELEDGAVVGVVTRGGEVGEDDTAVVECSSMYDCSILQECWKEKYHCWFVVMDAVNFGCCVRRQRMWGFAAHRRKAMEYFAPPPLHNIIPLFYRPMSSEFSFRSFLVATDEELDAELLWASSRPKSLALGKTLPTIKALRDPFWECLTLKEQEFARGYEDKLKDPLLAVSLNQNPAKHGQQSDRRVLQAMIKNCGIVYIPAARRWLTPREMMYAQAFPRGQTVFDFPGPAKRSRHSMTSQMGNSMNVACCGAMWFYSLLFSRTESDEEESDGMGSDGVVDCESAAPVQVLRLQNSQADDRDGSGGSILKDVMLFVPKVTHEIRRPNPPLPEIHMKDGCLNAPVMKLLCATIEAAMFAKAYSPASLKDLQFCTVSVNPQNSGAVNQCEVMTLPPQAVSDVANNLWIPLYVCGDNHKSLFSTSPVPAWICKTVTKAATMSLESQTCWAELPGSLAEMIVQEGDGTSDGSDGAAKVKVKFLMPCLKRQADLHDADSEVAEPTELTRLAFPKEEFQKAENSTVLGYAASQQAQSADPAASKKTAGPRRAQHLLK</sequence>
<dbReference type="GO" id="GO:0008168">
    <property type="term" value="F:methyltransferase activity"/>
    <property type="evidence" value="ECO:0007669"/>
    <property type="project" value="UniProtKB-KW"/>
</dbReference>
<protein>
    <submittedName>
        <fullName evidence="4">Uncharacterized protein</fullName>
    </submittedName>
</protein>
<dbReference type="EMBL" id="LSRX01000316">
    <property type="protein sequence ID" value="OLQ00787.1"/>
    <property type="molecule type" value="Genomic_DNA"/>
</dbReference>
<proteinExistence type="predicted"/>
<reference evidence="4 5" key="1">
    <citation type="submission" date="2016-02" db="EMBL/GenBank/DDBJ databases">
        <title>Genome analysis of coral dinoflagellate symbionts highlights evolutionary adaptations to a symbiotic lifestyle.</title>
        <authorList>
            <person name="Aranda M."/>
            <person name="Li Y."/>
            <person name="Liew Y.J."/>
            <person name="Baumgarten S."/>
            <person name="Simakov O."/>
            <person name="Wilson M."/>
            <person name="Piel J."/>
            <person name="Ashoor H."/>
            <person name="Bougouffa S."/>
            <person name="Bajic V.B."/>
            <person name="Ryu T."/>
            <person name="Ravasi T."/>
            <person name="Bayer T."/>
            <person name="Micklem G."/>
            <person name="Kim H."/>
            <person name="Bhak J."/>
            <person name="Lajeunesse T.C."/>
            <person name="Voolstra C.R."/>
        </authorList>
    </citation>
    <scope>NUCLEOTIDE SEQUENCE [LARGE SCALE GENOMIC DNA]</scope>
    <source>
        <strain evidence="4 5">CCMP2467</strain>
    </source>
</reference>
<comment type="caution">
    <text evidence="4">The sequence shown here is derived from an EMBL/GenBank/DDBJ whole genome shotgun (WGS) entry which is preliminary data.</text>
</comment>
<evidence type="ECO:0000256" key="1">
    <source>
        <dbReference type="ARBA" id="ARBA00022603"/>
    </source>
</evidence>
<dbReference type="SUPFAM" id="SSF53335">
    <property type="entry name" value="S-adenosyl-L-methionine-dependent methyltransferases"/>
    <property type="match status" value="1"/>
</dbReference>
<name>A0A1Q9E064_SYMMI</name>
<dbReference type="Proteomes" id="UP000186817">
    <property type="component" value="Unassembled WGS sequence"/>
</dbReference>
<dbReference type="Gene3D" id="3.90.120.10">
    <property type="entry name" value="DNA Methylase, subunit A, domain 2"/>
    <property type="match status" value="1"/>
</dbReference>
<accession>A0A1Q9E064</accession>
<feature type="compositionally biased region" description="Low complexity" evidence="3">
    <location>
        <begin position="851"/>
        <end position="864"/>
    </location>
</feature>
<evidence type="ECO:0000256" key="2">
    <source>
        <dbReference type="ARBA" id="ARBA00022679"/>
    </source>
</evidence>
<dbReference type="InterPro" id="IPR001525">
    <property type="entry name" value="C5_MeTfrase"/>
</dbReference>